<organism evidence="2 3">
    <name type="scientific">Rhynchospora breviuscula</name>
    <dbReference type="NCBI Taxonomy" id="2022672"/>
    <lineage>
        <taxon>Eukaryota</taxon>
        <taxon>Viridiplantae</taxon>
        <taxon>Streptophyta</taxon>
        <taxon>Embryophyta</taxon>
        <taxon>Tracheophyta</taxon>
        <taxon>Spermatophyta</taxon>
        <taxon>Magnoliopsida</taxon>
        <taxon>Liliopsida</taxon>
        <taxon>Poales</taxon>
        <taxon>Cyperaceae</taxon>
        <taxon>Cyperoideae</taxon>
        <taxon>Rhynchosporeae</taxon>
        <taxon>Rhynchospora</taxon>
    </lineage>
</organism>
<name>A0A9Q0HJT0_9POAL</name>
<comment type="caution">
    <text evidence="2">The sequence shown here is derived from an EMBL/GenBank/DDBJ whole genome shotgun (WGS) entry which is preliminary data.</text>
</comment>
<dbReference type="Pfam" id="PF03478">
    <property type="entry name" value="Beta-prop_KIB1-4"/>
    <property type="match status" value="1"/>
</dbReference>
<reference evidence="2" key="1">
    <citation type="journal article" date="2022" name="Cell">
        <title>Repeat-based holocentromeres influence genome architecture and karyotype evolution.</title>
        <authorList>
            <person name="Hofstatter P.G."/>
            <person name="Thangavel G."/>
            <person name="Lux T."/>
            <person name="Neumann P."/>
            <person name="Vondrak T."/>
            <person name="Novak P."/>
            <person name="Zhang M."/>
            <person name="Costa L."/>
            <person name="Castellani M."/>
            <person name="Scott A."/>
            <person name="Toegelov H."/>
            <person name="Fuchs J."/>
            <person name="Mata-Sucre Y."/>
            <person name="Dias Y."/>
            <person name="Vanzela A.L.L."/>
            <person name="Huettel B."/>
            <person name="Almeida C.C.S."/>
            <person name="Simkova H."/>
            <person name="Souza G."/>
            <person name="Pedrosa-Harand A."/>
            <person name="Macas J."/>
            <person name="Mayer K.F.X."/>
            <person name="Houben A."/>
            <person name="Marques A."/>
        </authorList>
    </citation>
    <scope>NUCLEOTIDE SEQUENCE</scope>
    <source>
        <strain evidence="2">RhyBre1mFocal</strain>
    </source>
</reference>
<dbReference type="PANTHER" id="PTHR44259">
    <property type="entry name" value="OS07G0183000 PROTEIN-RELATED"/>
    <property type="match status" value="1"/>
</dbReference>
<dbReference type="InterPro" id="IPR036047">
    <property type="entry name" value="F-box-like_dom_sf"/>
</dbReference>
<evidence type="ECO:0000313" key="3">
    <source>
        <dbReference type="Proteomes" id="UP001151287"/>
    </source>
</evidence>
<accession>A0A9Q0HJT0</accession>
<dbReference type="EMBL" id="JAMQYH010000004">
    <property type="protein sequence ID" value="KAJ1688856.1"/>
    <property type="molecule type" value="Genomic_DNA"/>
</dbReference>
<keyword evidence="3" id="KW-1185">Reference proteome</keyword>
<protein>
    <recommendedName>
        <fullName evidence="1">KIB1-4 beta-propeller domain-containing protein</fullName>
    </recommendedName>
</protein>
<dbReference type="InterPro" id="IPR005174">
    <property type="entry name" value="KIB1-4_b-propeller"/>
</dbReference>
<evidence type="ECO:0000259" key="1">
    <source>
        <dbReference type="Pfam" id="PF03478"/>
    </source>
</evidence>
<dbReference type="AlphaFoldDB" id="A0A9Q0HJT0"/>
<dbReference type="Gene3D" id="1.20.1280.50">
    <property type="match status" value="1"/>
</dbReference>
<evidence type="ECO:0000313" key="2">
    <source>
        <dbReference type="EMBL" id="KAJ1688856.1"/>
    </source>
</evidence>
<sequence length="358" mass="41420">MPFPDSPLEFRDWAYLPPEIVELISTKVKSIKDYVRFRTVCSSWFSASLPKLRHHPPQLPWLMLPYNPFKPGDSSWLVFYDFWGYKMHKFHIPLSNDTTCYASFRGWLLLVGSEGEEALLLNPITQARIQLPPFTDRIEKTFANCKLTFSANLTDGNCMITVFPKRSRLLFCCRVGDSCWTRYDCRLNGTTKLADVTYSNGLLYSLYEGDMMIYESNKLVQKIVLEPKLRTATKCFLEGKSGVYVLALHPMKNIELYQFDEQFLELRLISDTSNKAIFYADNSPCLAVSTDDWDSLDGGSVYLDYNCSSDAWKSAVESPYRIYCAQWGNASIRHVVQDPSKKRRWPLEPAMWFQPSFF</sequence>
<feature type="domain" description="KIB1-4 beta-propeller" evidence="1">
    <location>
        <begin position="80"/>
        <end position="303"/>
    </location>
</feature>
<dbReference type="SUPFAM" id="SSF81383">
    <property type="entry name" value="F-box domain"/>
    <property type="match status" value="1"/>
</dbReference>
<dbReference type="OrthoDB" id="642536at2759"/>
<dbReference type="Proteomes" id="UP001151287">
    <property type="component" value="Unassembled WGS sequence"/>
</dbReference>
<dbReference type="InterPro" id="IPR050942">
    <property type="entry name" value="F-box_BR-signaling"/>
</dbReference>
<proteinExistence type="predicted"/>
<gene>
    <name evidence="2" type="ORF">LUZ63_013011</name>
</gene>